<evidence type="ECO:0000259" key="2">
    <source>
        <dbReference type="Pfam" id="PF01370"/>
    </source>
</evidence>
<dbReference type="PANTHER" id="PTHR48079:SF6">
    <property type="entry name" value="NAD(P)-BINDING DOMAIN-CONTAINING PROTEIN-RELATED"/>
    <property type="match status" value="1"/>
</dbReference>
<evidence type="ECO:0000313" key="3">
    <source>
        <dbReference type="EnsemblMetazoa" id="Aqu2.1.33330_001"/>
    </source>
</evidence>
<organism evidence="3">
    <name type="scientific">Amphimedon queenslandica</name>
    <name type="common">Sponge</name>
    <dbReference type="NCBI Taxonomy" id="400682"/>
    <lineage>
        <taxon>Eukaryota</taxon>
        <taxon>Metazoa</taxon>
        <taxon>Porifera</taxon>
        <taxon>Demospongiae</taxon>
        <taxon>Heteroscleromorpha</taxon>
        <taxon>Haplosclerida</taxon>
        <taxon>Niphatidae</taxon>
        <taxon>Amphimedon</taxon>
    </lineage>
</organism>
<evidence type="ECO:0000256" key="1">
    <source>
        <dbReference type="SAM" id="Phobius"/>
    </source>
</evidence>
<dbReference type="PANTHER" id="PTHR48079">
    <property type="entry name" value="PROTEIN YEEZ"/>
    <property type="match status" value="1"/>
</dbReference>
<dbReference type="AlphaFoldDB" id="A0A1X7UZC3"/>
<name>A0A1X7UZC3_AMPQE</name>
<proteinExistence type="predicted"/>
<keyword evidence="1" id="KW-0472">Membrane</keyword>
<dbReference type="EnsemblMetazoa" id="Aqu2.1.33330_001">
    <property type="protein sequence ID" value="Aqu2.1.33330_001"/>
    <property type="gene ID" value="Aqu2.1.33330"/>
</dbReference>
<reference evidence="3" key="1">
    <citation type="submission" date="2017-05" db="UniProtKB">
        <authorList>
            <consortium name="EnsemblMetazoa"/>
        </authorList>
    </citation>
    <scope>IDENTIFICATION</scope>
</reference>
<feature type="transmembrane region" description="Helical" evidence="1">
    <location>
        <begin position="44"/>
        <end position="64"/>
    </location>
</feature>
<dbReference type="InParanoid" id="A0A1X7UZC3"/>
<dbReference type="InterPro" id="IPR051783">
    <property type="entry name" value="NAD(P)-dependent_oxidoreduct"/>
</dbReference>
<accession>A0A1X7UZC3</accession>
<dbReference type="SUPFAM" id="SSF51735">
    <property type="entry name" value="NAD(P)-binding Rossmann-fold domains"/>
    <property type="match status" value="1"/>
</dbReference>
<feature type="domain" description="NAD-dependent epimerase/dehydratase" evidence="2">
    <location>
        <begin position="99"/>
        <end position="207"/>
    </location>
</feature>
<protein>
    <recommendedName>
        <fullName evidence="2">NAD-dependent epimerase/dehydratase domain-containing protein</fullName>
    </recommendedName>
</protein>
<keyword evidence="1" id="KW-1133">Transmembrane helix</keyword>
<keyword evidence="1" id="KW-0812">Transmembrane</keyword>
<sequence length="317" mass="34880">MAAHGGPAVDLRDDKTVRSIFFQMLVDWNGSDLKDIYEPLSDQVGYFITAFIIIVAIGGCYGLYRKWQRKKREKPIPYKVIKPPQYLTKEDGDTKRVVAVFGATGFVGSHVAETLIRTGEYHVHLLGRRFSPSKILPGADAVFQVDMMDYDGLVNALQGVDSVVNASVATPTVFTSDDDLWRINVTGGENILEAAKAAGVQNFVLIGGLDPDYVVSSNIKEMISLEEWGLTIGHIPLWVLNSMAKINLCIAKLTGWAPFGADLSPIVCEFFNFIEEEVDNTITEEALGIGAVPSIRDGVSKMVARYKEEKEKSSKKA</sequence>
<dbReference type="GO" id="GO:0004029">
    <property type="term" value="F:aldehyde dehydrogenase (NAD+) activity"/>
    <property type="evidence" value="ECO:0007669"/>
    <property type="project" value="TreeGrafter"/>
</dbReference>
<dbReference type="Gene3D" id="3.40.50.720">
    <property type="entry name" value="NAD(P)-binding Rossmann-like Domain"/>
    <property type="match status" value="1"/>
</dbReference>
<dbReference type="Pfam" id="PF01370">
    <property type="entry name" value="Epimerase"/>
    <property type="match status" value="1"/>
</dbReference>
<dbReference type="GO" id="GO:0005737">
    <property type="term" value="C:cytoplasm"/>
    <property type="evidence" value="ECO:0007669"/>
    <property type="project" value="TreeGrafter"/>
</dbReference>
<dbReference type="InterPro" id="IPR001509">
    <property type="entry name" value="Epimerase_deHydtase"/>
</dbReference>
<dbReference type="InterPro" id="IPR036291">
    <property type="entry name" value="NAD(P)-bd_dom_sf"/>
</dbReference>
<dbReference type="STRING" id="400682.A0A1X7UZC3"/>